<dbReference type="Gene3D" id="3.90.176.10">
    <property type="entry name" value="Toxin ADP-ribosyltransferase, Chain A, domain 1"/>
    <property type="match status" value="1"/>
</dbReference>
<evidence type="ECO:0000313" key="1">
    <source>
        <dbReference type="EMBL" id="CAF4401208.1"/>
    </source>
</evidence>
<protein>
    <recommendedName>
        <fullName evidence="3">NAD(+)--protein-arginine ADP-ribosyltransferase</fullName>
    </recommendedName>
</protein>
<proteinExistence type="predicted"/>
<organism evidence="1 2">
    <name type="scientific">Rotaria socialis</name>
    <dbReference type="NCBI Taxonomy" id="392032"/>
    <lineage>
        <taxon>Eukaryota</taxon>
        <taxon>Metazoa</taxon>
        <taxon>Spiralia</taxon>
        <taxon>Gnathifera</taxon>
        <taxon>Rotifera</taxon>
        <taxon>Eurotatoria</taxon>
        <taxon>Bdelloidea</taxon>
        <taxon>Philodinida</taxon>
        <taxon>Philodinidae</taxon>
        <taxon>Rotaria</taxon>
    </lineage>
</organism>
<gene>
    <name evidence="1" type="ORF">TSG867_LOCUS13005</name>
</gene>
<name>A0A820P946_9BILA</name>
<dbReference type="AlphaFoldDB" id="A0A820P946"/>
<comment type="caution">
    <text evidence="1">The sequence shown here is derived from an EMBL/GenBank/DDBJ whole genome shotgun (WGS) entry which is preliminary data.</text>
</comment>
<dbReference type="Proteomes" id="UP000663862">
    <property type="component" value="Unassembled WGS sequence"/>
</dbReference>
<sequence>MGCSLCCGKKEVSDAERNRLFALDRFTDVDIYSRKTSLINASDLMKPLVSLELALDFIIPKIDSHYIEKAKNSCHFPSEHGLTHDESAAIYVYTVRLDEYCVYDRLNQSLRSENQSQITPWLMYLTLLKSALDKLPNVTKPIWRGMHDSIRILKEMNPDIMWCTMSSASTTYTTIQDYLGSDAALLRIDSITGKNATGYTTSVFDEVLLWPGTRLHMDGAPVMMADGSYVVCLVEMANCPSPLSYIEKPFERNSTKASIKKHSPLQSTLHCSSVLSTYSLLPIRLSGKRLPTVSNEKHFFCPFPGHYYSSVLQFSITYKRNCLYYIVYDINKQCFCRNV</sequence>
<dbReference type="EMBL" id="CAJOBQ010000679">
    <property type="protein sequence ID" value="CAF4401208.1"/>
    <property type="molecule type" value="Genomic_DNA"/>
</dbReference>
<evidence type="ECO:0000313" key="2">
    <source>
        <dbReference type="Proteomes" id="UP000663862"/>
    </source>
</evidence>
<reference evidence="1" key="1">
    <citation type="submission" date="2021-02" db="EMBL/GenBank/DDBJ databases">
        <authorList>
            <person name="Nowell W R."/>
        </authorList>
    </citation>
    <scope>NUCLEOTIDE SEQUENCE</scope>
</reference>
<evidence type="ECO:0008006" key="3">
    <source>
        <dbReference type="Google" id="ProtNLM"/>
    </source>
</evidence>
<dbReference type="SUPFAM" id="SSF56399">
    <property type="entry name" value="ADP-ribosylation"/>
    <property type="match status" value="1"/>
</dbReference>
<accession>A0A820P946</accession>